<dbReference type="PANTHER" id="PTHR45715">
    <property type="entry name" value="ATPASE H+-TRANSPORTING V1 SUBUNIT E1A-RELATED"/>
    <property type="match status" value="1"/>
</dbReference>
<dbReference type="EMBL" id="LR899014">
    <property type="protein sequence ID" value="CAD7093164.1"/>
    <property type="molecule type" value="Genomic_DNA"/>
</dbReference>
<dbReference type="OrthoDB" id="10263003at2759"/>
<evidence type="ECO:0000313" key="5">
    <source>
        <dbReference type="Proteomes" id="UP000594454"/>
    </source>
</evidence>
<evidence type="ECO:0000256" key="1">
    <source>
        <dbReference type="ARBA" id="ARBA00005901"/>
    </source>
</evidence>
<dbReference type="GO" id="GO:0046961">
    <property type="term" value="F:proton-transporting ATPase activity, rotational mechanism"/>
    <property type="evidence" value="ECO:0007669"/>
    <property type="project" value="InterPro"/>
</dbReference>
<accession>A0A7R8V664</accession>
<proteinExistence type="inferred from homology"/>
<evidence type="ECO:0000313" key="4">
    <source>
        <dbReference type="EMBL" id="CAD7093164.1"/>
    </source>
</evidence>
<dbReference type="InParanoid" id="A0A7R8V664"/>
<dbReference type="OMA" id="HENAEEM"/>
<name>A0A7R8V664_HERIL</name>
<comment type="similarity">
    <text evidence="1">Belongs to the V-ATPase E subunit family.</text>
</comment>
<keyword evidence="5" id="KW-1185">Reference proteome</keyword>
<dbReference type="Proteomes" id="UP000594454">
    <property type="component" value="Chromosome 6"/>
</dbReference>
<organism evidence="4 5">
    <name type="scientific">Hermetia illucens</name>
    <name type="common">Black soldier fly</name>
    <dbReference type="NCBI Taxonomy" id="343691"/>
    <lineage>
        <taxon>Eukaryota</taxon>
        <taxon>Metazoa</taxon>
        <taxon>Ecdysozoa</taxon>
        <taxon>Arthropoda</taxon>
        <taxon>Hexapoda</taxon>
        <taxon>Insecta</taxon>
        <taxon>Pterygota</taxon>
        <taxon>Neoptera</taxon>
        <taxon>Endopterygota</taxon>
        <taxon>Diptera</taxon>
        <taxon>Brachycera</taxon>
        <taxon>Stratiomyomorpha</taxon>
        <taxon>Stratiomyidae</taxon>
        <taxon>Hermetiinae</taxon>
        <taxon>Hermetia</taxon>
    </lineage>
</organism>
<reference evidence="4 5" key="1">
    <citation type="submission" date="2020-11" db="EMBL/GenBank/DDBJ databases">
        <authorList>
            <person name="Wallbank WR R."/>
            <person name="Pardo Diaz C."/>
            <person name="Kozak K."/>
            <person name="Martin S."/>
            <person name="Jiggins C."/>
            <person name="Moest M."/>
            <person name="Warren A I."/>
            <person name="Generalovic N T."/>
            <person name="Byers J.R.P. K."/>
            <person name="Montejo-Kovacevich G."/>
            <person name="Yen C E."/>
        </authorList>
    </citation>
    <scope>NUCLEOTIDE SEQUENCE [LARGE SCALE GENOMIC DNA]</scope>
</reference>
<dbReference type="Pfam" id="PF01991">
    <property type="entry name" value="vATP-synt_E"/>
    <property type="match status" value="1"/>
</dbReference>
<dbReference type="SUPFAM" id="SSF160527">
    <property type="entry name" value="V-type ATPase subunit E-like"/>
    <property type="match status" value="1"/>
</dbReference>
<dbReference type="InterPro" id="IPR038495">
    <property type="entry name" value="ATPase_E_C"/>
</dbReference>
<protein>
    <recommendedName>
        <fullName evidence="6">V-type proton ATPase subunit E</fullName>
    </recommendedName>
</protein>
<evidence type="ECO:0000256" key="3">
    <source>
        <dbReference type="ARBA" id="ARBA00023065"/>
    </source>
</evidence>
<keyword evidence="3" id="KW-0406">Ion transport</keyword>
<dbReference type="AlphaFoldDB" id="A0A7R8V664"/>
<evidence type="ECO:0008006" key="6">
    <source>
        <dbReference type="Google" id="ProtNLM"/>
    </source>
</evidence>
<sequence>MAVSDCEVKKQINYMVAFIEQEASEKIEELEIKAEEEFNIEKGRIVQSERLKINDYYAKKEKTVDTRKRLQYMNRLNNGRIALLSGRQELLKSVIEEARQRMREMTHIKKTYGKILKNLILESFYQTMEPHVLLRCREVDVPLVECVLPNAVRKYTEKTHTELTVEIDKALYLSPYSSGGVEISDMHKKIKVDNTLDSRLNLICEKLEPQIRVALFGKNPNRRFEI</sequence>
<dbReference type="HAMAP" id="MF_00311">
    <property type="entry name" value="ATP_synth_E_arch"/>
    <property type="match status" value="1"/>
</dbReference>
<dbReference type="Gene3D" id="6.10.250.1620">
    <property type="match status" value="1"/>
</dbReference>
<dbReference type="GO" id="GO:0033178">
    <property type="term" value="C:proton-transporting two-sector ATPase complex, catalytic domain"/>
    <property type="evidence" value="ECO:0007669"/>
    <property type="project" value="InterPro"/>
</dbReference>
<keyword evidence="2" id="KW-0813">Transport</keyword>
<evidence type="ECO:0000256" key="2">
    <source>
        <dbReference type="ARBA" id="ARBA00022448"/>
    </source>
</evidence>
<dbReference type="Gene3D" id="3.30.2320.30">
    <property type="entry name" value="ATP synthase, E subunit, C-terminal"/>
    <property type="match status" value="1"/>
</dbReference>
<gene>
    <name evidence="4" type="ORF">HERILL_LOCUS15466</name>
</gene>
<dbReference type="InterPro" id="IPR002842">
    <property type="entry name" value="ATPase_V1_Esu"/>
</dbReference>